<dbReference type="InParanoid" id="C8VNM8"/>
<dbReference type="KEGG" id="ani:ANIA_11335"/>
<sequence>MSDKCNYVQNIVPADLTAYIYKSRLEQLLRAMFGENIEVTALAKATVG</sequence>
<keyword evidence="2" id="KW-1185">Reference proteome</keyword>
<reference evidence="2" key="1">
    <citation type="journal article" date="2005" name="Nature">
        <title>Sequencing of Aspergillus nidulans and comparative analysis with A. fumigatus and A. oryzae.</title>
        <authorList>
            <person name="Galagan J.E."/>
            <person name="Calvo S.E."/>
            <person name="Cuomo C."/>
            <person name="Ma L.J."/>
            <person name="Wortman J.R."/>
            <person name="Batzoglou S."/>
            <person name="Lee S.I."/>
            <person name="Basturkmen M."/>
            <person name="Spevak C.C."/>
            <person name="Clutterbuck J."/>
            <person name="Kapitonov V."/>
            <person name="Jurka J."/>
            <person name="Scazzocchio C."/>
            <person name="Farman M."/>
            <person name="Butler J."/>
            <person name="Purcell S."/>
            <person name="Harris S."/>
            <person name="Braus G.H."/>
            <person name="Draht O."/>
            <person name="Busch S."/>
            <person name="D'Enfert C."/>
            <person name="Bouchier C."/>
            <person name="Goldman G.H."/>
            <person name="Bell-Pedersen D."/>
            <person name="Griffiths-Jones S."/>
            <person name="Doonan J.H."/>
            <person name="Yu J."/>
            <person name="Vienken K."/>
            <person name="Pain A."/>
            <person name="Freitag M."/>
            <person name="Selker E.U."/>
            <person name="Archer D.B."/>
            <person name="Penalva M.A."/>
            <person name="Oakley B.R."/>
            <person name="Momany M."/>
            <person name="Tanaka T."/>
            <person name="Kumagai T."/>
            <person name="Asai K."/>
            <person name="Machida M."/>
            <person name="Nierman W.C."/>
            <person name="Denning D.W."/>
            <person name="Caddick M."/>
            <person name="Hynes M."/>
            <person name="Paoletti M."/>
            <person name="Fischer R."/>
            <person name="Miller B."/>
            <person name="Dyer P."/>
            <person name="Sachs M.S."/>
            <person name="Osmani S.A."/>
            <person name="Birren B.W."/>
        </authorList>
    </citation>
    <scope>NUCLEOTIDE SEQUENCE [LARGE SCALE GENOMIC DNA]</scope>
    <source>
        <strain evidence="2">FGSC A4 / ATCC 38163 / CBS 112.46 / NRRL 194 / M139</strain>
    </source>
</reference>
<organism evidence="1 2">
    <name type="scientific">Emericella nidulans (strain FGSC A4 / ATCC 38163 / CBS 112.46 / NRRL 194 / M139)</name>
    <name type="common">Aspergillus nidulans</name>
    <dbReference type="NCBI Taxonomy" id="227321"/>
    <lineage>
        <taxon>Eukaryota</taxon>
        <taxon>Fungi</taxon>
        <taxon>Dikarya</taxon>
        <taxon>Ascomycota</taxon>
        <taxon>Pezizomycotina</taxon>
        <taxon>Eurotiomycetes</taxon>
        <taxon>Eurotiomycetidae</taxon>
        <taxon>Eurotiales</taxon>
        <taxon>Aspergillaceae</taxon>
        <taxon>Aspergillus</taxon>
        <taxon>Aspergillus subgen. Nidulantes</taxon>
    </lineage>
</organism>
<proteinExistence type="predicted"/>
<dbReference type="HOGENOM" id="CLU_3159982_0_0_1"/>
<reference evidence="2" key="2">
    <citation type="journal article" date="2009" name="Fungal Genet. Biol.">
        <title>The 2008 update of the Aspergillus nidulans genome annotation: a community effort.</title>
        <authorList>
            <person name="Wortman J.R."/>
            <person name="Gilsenan J.M."/>
            <person name="Joardar V."/>
            <person name="Deegan J."/>
            <person name="Clutterbuck J."/>
            <person name="Andersen M.R."/>
            <person name="Archer D."/>
            <person name="Bencina M."/>
            <person name="Braus G."/>
            <person name="Coutinho P."/>
            <person name="von Dohren H."/>
            <person name="Doonan J."/>
            <person name="Driessen A.J."/>
            <person name="Durek P."/>
            <person name="Espeso E."/>
            <person name="Fekete E."/>
            <person name="Flipphi M."/>
            <person name="Estrada C.G."/>
            <person name="Geysens S."/>
            <person name="Goldman G."/>
            <person name="de Groot P.W."/>
            <person name="Hansen K."/>
            <person name="Harris S.D."/>
            <person name="Heinekamp T."/>
            <person name="Helmstaedt K."/>
            <person name="Henrissat B."/>
            <person name="Hofmann G."/>
            <person name="Homan T."/>
            <person name="Horio T."/>
            <person name="Horiuchi H."/>
            <person name="James S."/>
            <person name="Jones M."/>
            <person name="Karaffa L."/>
            <person name="Karanyi Z."/>
            <person name="Kato M."/>
            <person name="Keller N."/>
            <person name="Kelly D.E."/>
            <person name="Kiel J.A."/>
            <person name="Kim J.M."/>
            <person name="van der Klei I.J."/>
            <person name="Klis F.M."/>
            <person name="Kovalchuk A."/>
            <person name="Krasevec N."/>
            <person name="Kubicek C.P."/>
            <person name="Liu B."/>
            <person name="Maccabe A."/>
            <person name="Meyer V."/>
            <person name="Mirabito P."/>
            <person name="Miskei M."/>
            <person name="Mos M."/>
            <person name="Mullins J."/>
            <person name="Nelson D.R."/>
            <person name="Nielsen J."/>
            <person name="Oakley B.R."/>
            <person name="Osmani S.A."/>
            <person name="Pakula T."/>
            <person name="Paszewski A."/>
            <person name="Paulsen I."/>
            <person name="Pilsyk S."/>
            <person name="Pocsi I."/>
            <person name="Punt P.J."/>
            <person name="Ram A.F."/>
            <person name="Ren Q."/>
            <person name="Robellet X."/>
            <person name="Robson G."/>
            <person name="Seiboth B."/>
            <person name="van Solingen P."/>
            <person name="Specht T."/>
            <person name="Sun J."/>
            <person name="Taheri-Talesh N."/>
            <person name="Takeshita N."/>
            <person name="Ussery D."/>
            <person name="vanKuyk P.A."/>
            <person name="Visser H."/>
            <person name="van de Vondervoort P.J."/>
            <person name="de Vries R.P."/>
            <person name="Walton J."/>
            <person name="Xiang X."/>
            <person name="Xiong Y."/>
            <person name="Zeng A.P."/>
            <person name="Brandt B.W."/>
            <person name="Cornell M.J."/>
            <person name="van den Hondel C.A."/>
            <person name="Visser J."/>
            <person name="Oliver S.G."/>
            <person name="Turner G."/>
        </authorList>
    </citation>
    <scope>GENOME REANNOTATION</scope>
    <source>
        <strain evidence="2">FGSC A4 / ATCC 38163 / CBS 112.46 / NRRL 194 / M139</strain>
    </source>
</reference>
<evidence type="ECO:0000313" key="2">
    <source>
        <dbReference type="Proteomes" id="UP000000560"/>
    </source>
</evidence>
<gene>
    <name evidence="1" type="ORF">ANIA_11335</name>
</gene>
<dbReference type="RefSeq" id="XP_050468873.1">
    <property type="nucleotide sequence ID" value="XM_050613031.1"/>
</dbReference>
<dbReference type="GeneID" id="74896936"/>
<name>C8VNM8_EMENI</name>
<evidence type="ECO:0000313" key="1">
    <source>
        <dbReference type="EMBL" id="CBF86711.1"/>
    </source>
</evidence>
<dbReference type="EMBL" id="BN001307">
    <property type="protein sequence ID" value="CBF86711.1"/>
    <property type="molecule type" value="Genomic_DNA"/>
</dbReference>
<dbReference type="Proteomes" id="UP000000560">
    <property type="component" value="Chromosome VII"/>
</dbReference>
<protein>
    <submittedName>
        <fullName evidence="1">Uncharacterized protein</fullName>
    </submittedName>
</protein>
<dbReference type="AlphaFoldDB" id="C8VNM8"/>
<accession>C8VNM8</accession>